<proteinExistence type="predicted"/>
<evidence type="ECO:0000313" key="2">
    <source>
        <dbReference type="EMBL" id="ROP35672.1"/>
    </source>
</evidence>
<dbReference type="InterPro" id="IPR015797">
    <property type="entry name" value="NUDIX_hydrolase-like_dom_sf"/>
</dbReference>
<reference evidence="2 3" key="1">
    <citation type="submission" date="2018-11" db="EMBL/GenBank/DDBJ databases">
        <title>Sequencing the genomes of 1000 actinobacteria strains.</title>
        <authorList>
            <person name="Klenk H.-P."/>
        </authorList>
    </citation>
    <scope>NUCLEOTIDE SEQUENCE [LARGE SCALE GENOMIC DNA]</scope>
    <source>
        <strain evidence="2 3">DSM 44231</strain>
    </source>
</reference>
<dbReference type="PROSITE" id="PS51462">
    <property type="entry name" value="NUDIX"/>
    <property type="match status" value="1"/>
</dbReference>
<dbReference type="Gene3D" id="3.90.79.10">
    <property type="entry name" value="Nucleoside Triphosphate Pyrophosphohydrolase"/>
    <property type="match status" value="1"/>
</dbReference>
<dbReference type="InterPro" id="IPR036390">
    <property type="entry name" value="WH_DNA-bd_sf"/>
</dbReference>
<protein>
    <submittedName>
        <fullName evidence="2">8-oxo-dGTP diphosphatase</fullName>
    </submittedName>
</protein>
<gene>
    <name evidence="2" type="ORF">EDD40_0911</name>
</gene>
<dbReference type="InterPro" id="IPR054105">
    <property type="entry name" value="WHD_NrtR"/>
</dbReference>
<dbReference type="PANTHER" id="PTHR43736">
    <property type="entry name" value="ADP-RIBOSE PYROPHOSPHATASE"/>
    <property type="match status" value="1"/>
</dbReference>
<accession>A0A3N1H0A2</accession>
<dbReference type="AlphaFoldDB" id="A0A3N1H0A2"/>
<dbReference type="Gene3D" id="1.10.10.10">
    <property type="entry name" value="Winged helix-like DNA-binding domain superfamily/Winged helix DNA-binding domain"/>
    <property type="match status" value="1"/>
</dbReference>
<keyword evidence="3" id="KW-1185">Reference proteome</keyword>
<dbReference type="Pfam" id="PF00293">
    <property type="entry name" value="NUDIX"/>
    <property type="match status" value="1"/>
</dbReference>
<sequence length="232" mass="25594">MSTSWTIPTVAIAVDLAVLTVRTERLHVLLVNRGVEPYRGRLALPGGFLSTEDEDIDVAAGRELAEETGLDAAKLHLEQLRTYGAPRRDPRMRVVTVCYLAIVPNLPLPSAGGDADRARWVPVDRVLGRRGLLAFDHGQIIADAVDRARSKLEYTTLATAFCNPEFTISELRRVYEIVWSEELDPRNFHRKVTGVEGFLVPTGNRTSGNGGRPAVIYRPGPATVLHPPILRN</sequence>
<evidence type="ECO:0000259" key="1">
    <source>
        <dbReference type="PROSITE" id="PS51462"/>
    </source>
</evidence>
<dbReference type="PANTHER" id="PTHR43736:SF4">
    <property type="entry name" value="SLR1690 PROTEIN"/>
    <property type="match status" value="1"/>
</dbReference>
<dbReference type="CDD" id="cd18873">
    <property type="entry name" value="NUDIX_NadM_like"/>
    <property type="match status" value="1"/>
</dbReference>
<comment type="caution">
    <text evidence="2">The sequence shown here is derived from an EMBL/GenBank/DDBJ whole genome shotgun (WGS) entry which is preliminary data.</text>
</comment>
<dbReference type="OrthoDB" id="9786141at2"/>
<dbReference type="SUPFAM" id="SSF46785">
    <property type="entry name" value="Winged helix' DNA-binding domain"/>
    <property type="match status" value="1"/>
</dbReference>
<dbReference type="Pfam" id="PF21906">
    <property type="entry name" value="WHD_NrtR"/>
    <property type="match status" value="1"/>
</dbReference>
<feature type="domain" description="Nudix hydrolase" evidence="1">
    <location>
        <begin position="5"/>
        <end position="146"/>
    </location>
</feature>
<dbReference type="SUPFAM" id="SSF55811">
    <property type="entry name" value="Nudix"/>
    <property type="match status" value="1"/>
</dbReference>
<evidence type="ECO:0000313" key="3">
    <source>
        <dbReference type="Proteomes" id="UP000268727"/>
    </source>
</evidence>
<organism evidence="2 3">
    <name type="scientific">Saccharothrix texasensis</name>
    <dbReference type="NCBI Taxonomy" id="103734"/>
    <lineage>
        <taxon>Bacteria</taxon>
        <taxon>Bacillati</taxon>
        <taxon>Actinomycetota</taxon>
        <taxon>Actinomycetes</taxon>
        <taxon>Pseudonocardiales</taxon>
        <taxon>Pseudonocardiaceae</taxon>
        <taxon>Saccharothrix</taxon>
    </lineage>
</organism>
<name>A0A3N1H0A2_9PSEU</name>
<dbReference type="InterPro" id="IPR036388">
    <property type="entry name" value="WH-like_DNA-bd_sf"/>
</dbReference>
<dbReference type="EMBL" id="RJKM01000001">
    <property type="protein sequence ID" value="ROP35672.1"/>
    <property type="molecule type" value="Genomic_DNA"/>
</dbReference>
<dbReference type="RefSeq" id="WP_123741772.1">
    <property type="nucleotide sequence ID" value="NZ_RJKM01000001.1"/>
</dbReference>
<dbReference type="InterPro" id="IPR000086">
    <property type="entry name" value="NUDIX_hydrolase_dom"/>
</dbReference>
<dbReference type="Proteomes" id="UP000268727">
    <property type="component" value="Unassembled WGS sequence"/>
</dbReference>